<dbReference type="PANTHER" id="PTHR43883">
    <property type="entry name" value="SLR0207 PROTEIN"/>
    <property type="match status" value="1"/>
</dbReference>
<dbReference type="InterPro" id="IPR021122">
    <property type="entry name" value="RNA_ligase_dom_REL/Rnl2"/>
</dbReference>
<dbReference type="RefSeq" id="WP_130591390.1">
    <property type="nucleotide sequence ID" value="NZ_CP034752.1"/>
</dbReference>
<feature type="domain" description="RNA ligase" evidence="1">
    <location>
        <begin position="40"/>
        <end position="205"/>
    </location>
</feature>
<dbReference type="AlphaFoldDB" id="A0A411WJR2"/>
<keyword evidence="2" id="KW-0436">Ligase</keyword>
<dbReference type="GO" id="GO:0016874">
    <property type="term" value="F:ligase activity"/>
    <property type="evidence" value="ECO:0007669"/>
    <property type="project" value="UniProtKB-KW"/>
</dbReference>
<accession>A0A411WJR2</accession>
<gene>
    <name evidence="2" type="ORF">EKN56_08535</name>
</gene>
<dbReference type="PANTHER" id="PTHR43883:SF1">
    <property type="entry name" value="GLUCONOKINASE"/>
    <property type="match status" value="1"/>
</dbReference>
<name>A0A411WJR2_9GAMM</name>
<dbReference type="SUPFAM" id="SSF56091">
    <property type="entry name" value="DNA ligase/mRNA capping enzyme, catalytic domain"/>
    <property type="match status" value="1"/>
</dbReference>
<reference evidence="2 3" key="1">
    <citation type="submission" date="2019-03" db="EMBL/GenBank/DDBJ databases">
        <title>Pragia sp. nov. isolated from the gut tract of Carduelis flavirostris.</title>
        <authorList>
            <person name="Ge Y."/>
        </authorList>
    </citation>
    <scope>NUCLEOTIDE SEQUENCE [LARGE SCALE GENOMIC DNA]</scope>
    <source>
        <strain evidence="2 3">CF-458</strain>
    </source>
</reference>
<proteinExistence type="predicted"/>
<protein>
    <submittedName>
        <fullName evidence="2">2'-5' RNA ligase</fullName>
    </submittedName>
</protein>
<dbReference type="Pfam" id="PF09414">
    <property type="entry name" value="RNA_ligase"/>
    <property type="match status" value="1"/>
</dbReference>
<dbReference type="EMBL" id="CP034752">
    <property type="protein sequence ID" value="QBH96443.1"/>
    <property type="molecule type" value="Genomic_DNA"/>
</dbReference>
<sequence>MDMQSRKYGRTYHYPFSPGTTSDDRINHQWWRDIENISNLVHTEKLDGENNCLNKYGVFARSHAAPTQSAWTRQIRQRWQLLKDDLGDIEIFGENLYAIHSIEYHKLEDYFFVFAVRHKDMWLSWEEVGFYAALFDFPRIPQLDIVATTSESEFSHLILQHAGQDSHFESWDTHSHQRCSMEGIVTRNSDAYPVADFSHNVFKYVRKNHVKTDIHWKSNWQRAPLYYERDATGGPK</sequence>
<dbReference type="Proteomes" id="UP000293154">
    <property type="component" value="Chromosome"/>
</dbReference>
<organism evidence="2 3">
    <name type="scientific">Limnobaculum zhutongyuii</name>
    <dbReference type="NCBI Taxonomy" id="2498113"/>
    <lineage>
        <taxon>Bacteria</taxon>
        <taxon>Pseudomonadati</taxon>
        <taxon>Pseudomonadota</taxon>
        <taxon>Gammaproteobacteria</taxon>
        <taxon>Enterobacterales</taxon>
        <taxon>Budviciaceae</taxon>
        <taxon>Limnobaculum</taxon>
    </lineage>
</organism>
<dbReference type="Gene3D" id="3.30.470.30">
    <property type="entry name" value="DNA ligase/mRNA capping enzyme"/>
    <property type="match status" value="1"/>
</dbReference>
<keyword evidence="3" id="KW-1185">Reference proteome</keyword>
<evidence type="ECO:0000313" key="3">
    <source>
        <dbReference type="Proteomes" id="UP000293154"/>
    </source>
</evidence>
<dbReference type="OrthoDB" id="255834at2"/>
<evidence type="ECO:0000259" key="1">
    <source>
        <dbReference type="Pfam" id="PF09414"/>
    </source>
</evidence>
<dbReference type="InterPro" id="IPR052732">
    <property type="entry name" value="Cell-binding_unc_protein"/>
</dbReference>
<dbReference type="KEGG" id="prag:EKN56_08535"/>
<evidence type="ECO:0000313" key="2">
    <source>
        <dbReference type="EMBL" id="QBH96443.1"/>
    </source>
</evidence>